<gene>
    <name evidence="6" type="ORF">AAV94_02795</name>
</gene>
<dbReference type="Pfam" id="PF00126">
    <property type="entry name" value="HTH_1"/>
    <property type="match status" value="1"/>
</dbReference>
<evidence type="ECO:0000313" key="6">
    <source>
        <dbReference type="EMBL" id="KKW68927.1"/>
    </source>
</evidence>
<dbReference type="Proteomes" id="UP000050580">
    <property type="component" value="Unassembled WGS sequence"/>
</dbReference>
<dbReference type="SUPFAM" id="SSF46785">
    <property type="entry name" value="Winged helix' DNA-binding domain"/>
    <property type="match status" value="1"/>
</dbReference>
<keyword evidence="7" id="KW-1185">Reference proteome</keyword>
<dbReference type="GO" id="GO:0043565">
    <property type="term" value="F:sequence-specific DNA binding"/>
    <property type="evidence" value="ECO:0007669"/>
    <property type="project" value="TreeGrafter"/>
</dbReference>
<evidence type="ECO:0000256" key="1">
    <source>
        <dbReference type="ARBA" id="ARBA00009437"/>
    </source>
</evidence>
<dbReference type="CDD" id="cd08422">
    <property type="entry name" value="PBP2_CrgA_like"/>
    <property type="match status" value="1"/>
</dbReference>
<dbReference type="Gene3D" id="3.40.190.290">
    <property type="match status" value="1"/>
</dbReference>
<reference evidence="6 7" key="1">
    <citation type="submission" date="2015-05" db="EMBL/GenBank/DDBJ databases">
        <title>Draft genome sequence of Lampropedia sp. CT6, isolated from the microbial mat of a hot water spring, located at Manikaran, India.</title>
        <authorList>
            <person name="Tripathi C."/>
            <person name="Rani P."/>
            <person name="Mahato N.K."/>
            <person name="Lal R."/>
        </authorList>
    </citation>
    <scope>NUCLEOTIDE SEQUENCE [LARGE SCALE GENOMIC DNA]</scope>
    <source>
        <strain evidence="6 7">CT6</strain>
    </source>
</reference>
<protein>
    <submittedName>
        <fullName evidence="6">LysR family transcriptional regulator</fullName>
    </submittedName>
</protein>
<dbReference type="GO" id="GO:0003700">
    <property type="term" value="F:DNA-binding transcription factor activity"/>
    <property type="evidence" value="ECO:0007669"/>
    <property type="project" value="InterPro"/>
</dbReference>
<dbReference type="InterPro" id="IPR005119">
    <property type="entry name" value="LysR_subst-bd"/>
</dbReference>
<dbReference type="PROSITE" id="PS50931">
    <property type="entry name" value="HTH_LYSR"/>
    <property type="match status" value="1"/>
</dbReference>
<dbReference type="AlphaFoldDB" id="A0A0U1Q2F3"/>
<dbReference type="Gene3D" id="1.10.10.10">
    <property type="entry name" value="Winged helix-like DNA-binding domain superfamily/Winged helix DNA-binding domain"/>
    <property type="match status" value="1"/>
</dbReference>
<keyword evidence="4" id="KW-0804">Transcription</keyword>
<dbReference type="InterPro" id="IPR036390">
    <property type="entry name" value="WH_DNA-bd_sf"/>
</dbReference>
<dbReference type="InterPro" id="IPR058163">
    <property type="entry name" value="LysR-type_TF_proteobact-type"/>
</dbReference>
<dbReference type="SUPFAM" id="SSF53850">
    <property type="entry name" value="Periplasmic binding protein-like II"/>
    <property type="match status" value="1"/>
</dbReference>
<sequence length="311" mass="33966">MHLLTIIGRTRSYTEAARQLGLSKATVSQHISALERTAGVPLVQRSTRAVVLTAAGEQLVAETGPAFARIAHSFAAVRDLAETPRGVVRITTPVALGRQHLMPALAQFLQRFPGIHVELDLNDRLTNLVQEGFDLAIRHSAAPPDNLVAWELCGSRSLLVASRAYLTRYGTPRMPQELAQHACLLYLRGRSTPQSWTLTRTGREPVTVPIQGPVKANNSEVLRQAAQAGLGIALLPDFSAITGTPTVNDPQALLPVLPRWQVQGYFGERIYALRPWAPSVPRAVQALISHLREVFRHGFAAQPPQPEQHGT</sequence>
<dbReference type="Pfam" id="PF03466">
    <property type="entry name" value="LysR_substrate"/>
    <property type="match status" value="1"/>
</dbReference>
<dbReference type="PATRIC" id="fig|1610491.3.peg.588"/>
<comment type="similarity">
    <text evidence="1">Belongs to the LysR transcriptional regulatory family.</text>
</comment>
<feature type="domain" description="HTH lysR-type" evidence="5">
    <location>
        <begin position="1"/>
        <end position="53"/>
    </location>
</feature>
<keyword evidence="3" id="KW-0238">DNA-binding</keyword>
<dbReference type="InterPro" id="IPR036388">
    <property type="entry name" value="WH-like_DNA-bd_sf"/>
</dbReference>
<organism evidence="6 7">
    <name type="scientific">Lampropedia cohaerens</name>
    <dbReference type="NCBI Taxonomy" id="1610491"/>
    <lineage>
        <taxon>Bacteria</taxon>
        <taxon>Pseudomonadati</taxon>
        <taxon>Pseudomonadota</taxon>
        <taxon>Betaproteobacteria</taxon>
        <taxon>Burkholderiales</taxon>
        <taxon>Comamonadaceae</taxon>
        <taxon>Lampropedia</taxon>
    </lineage>
</organism>
<proteinExistence type="inferred from homology"/>
<name>A0A0U1Q2F3_9BURK</name>
<dbReference type="InterPro" id="IPR000847">
    <property type="entry name" value="LysR_HTH_N"/>
</dbReference>
<evidence type="ECO:0000313" key="7">
    <source>
        <dbReference type="Proteomes" id="UP000050580"/>
    </source>
</evidence>
<dbReference type="PANTHER" id="PTHR30537">
    <property type="entry name" value="HTH-TYPE TRANSCRIPTIONAL REGULATOR"/>
    <property type="match status" value="1"/>
</dbReference>
<dbReference type="STRING" id="1610491.AAV94_02795"/>
<evidence type="ECO:0000256" key="4">
    <source>
        <dbReference type="ARBA" id="ARBA00023163"/>
    </source>
</evidence>
<evidence type="ECO:0000256" key="2">
    <source>
        <dbReference type="ARBA" id="ARBA00023015"/>
    </source>
</evidence>
<dbReference type="PANTHER" id="PTHR30537:SF5">
    <property type="entry name" value="HTH-TYPE TRANSCRIPTIONAL ACTIVATOR TTDR-RELATED"/>
    <property type="match status" value="1"/>
</dbReference>
<evidence type="ECO:0000256" key="3">
    <source>
        <dbReference type="ARBA" id="ARBA00023125"/>
    </source>
</evidence>
<evidence type="ECO:0000259" key="5">
    <source>
        <dbReference type="PROSITE" id="PS50931"/>
    </source>
</evidence>
<dbReference type="EMBL" id="LBNQ01000012">
    <property type="protein sequence ID" value="KKW68927.1"/>
    <property type="molecule type" value="Genomic_DNA"/>
</dbReference>
<keyword evidence="2" id="KW-0805">Transcription regulation</keyword>
<dbReference type="GO" id="GO:0006351">
    <property type="term" value="P:DNA-templated transcription"/>
    <property type="evidence" value="ECO:0007669"/>
    <property type="project" value="TreeGrafter"/>
</dbReference>
<comment type="caution">
    <text evidence="6">The sequence shown here is derived from an EMBL/GenBank/DDBJ whole genome shotgun (WGS) entry which is preliminary data.</text>
</comment>
<accession>A0A0U1Q2F3</accession>